<sequence>MGKKIVDYLPFLGIVLAVCTASWLAGRTLLPPVRARR</sequence>
<organism evidence="2 3">
    <name type="scientific">Nonomuraea wenchangensis</name>
    <dbReference type="NCBI Taxonomy" id="568860"/>
    <lineage>
        <taxon>Bacteria</taxon>
        <taxon>Bacillati</taxon>
        <taxon>Actinomycetota</taxon>
        <taxon>Actinomycetes</taxon>
        <taxon>Streptosporangiales</taxon>
        <taxon>Streptosporangiaceae</taxon>
        <taxon>Nonomuraea</taxon>
    </lineage>
</organism>
<evidence type="ECO:0000313" key="2">
    <source>
        <dbReference type="EMBL" id="SEU08074.1"/>
    </source>
</evidence>
<keyword evidence="3" id="KW-1185">Reference proteome</keyword>
<reference evidence="2 3" key="1">
    <citation type="submission" date="2016-10" db="EMBL/GenBank/DDBJ databases">
        <authorList>
            <person name="de Groot N.N."/>
        </authorList>
    </citation>
    <scope>NUCLEOTIDE SEQUENCE [LARGE SCALE GENOMIC DNA]</scope>
    <source>
        <strain evidence="2 3">CGMCC 4.5598</strain>
    </source>
</reference>
<accession>A0A1I0JDF5</accession>
<dbReference type="Proteomes" id="UP000199361">
    <property type="component" value="Unassembled WGS sequence"/>
</dbReference>
<name>A0A1I0JDF5_9ACTN</name>
<evidence type="ECO:0000256" key="1">
    <source>
        <dbReference type="SAM" id="Phobius"/>
    </source>
</evidence>
<protein>
    <submittedName>
        <fullName evidence="2">Uncharacterized protein</fullName>
    </submittedName>
</protein>
<keyword evidence="1" id="KW-0812">Transmembrane</keyword>
<proteinExistence type="predicted"/>
<gene>
    <name evidence="2" type="ORF">SAMN05421811_105639</name>
</gene>
<dbReference type="AlphaFoldDB" id="A0A1I0JDF5"/>
<keyword evidence="1" id="KW-0472">Membrane</keyword>
<dbReference type="EMBL" id="FOHX01000005">
    <property type="protein sequence ID" value="SEU08074.1"/>
    <property type="molecule type" value="Genomic_DNA"/>
</dbReference>
<feature type="transmembrane region" description="Helical" evidence="1">
    <location>
        <begin position="12"/>
        <end position="30"/>
    </location>
</feature>
<keyword evidence="1" id="KW-1133">Transmembrane helix</keyword>
<evidence type="ECO:0000313" key="3">
    <source>
        <dbReference type="Proteomes" id="UP000199361"/>
    </source>
</evidence>
<dbReference type="STRING" id="568860.SAMN05421811_105639"/>